<dbReference type="RefSeq" id="WP_244377209.1">
    <property type="nucleotide sequence ID" value="NZ_CP083239.1"/>
</dbReference>
<evidence type="ECO:0000256" key="3">
    <source>
        <dbReference type="ARBA" id="ARBA00022840"/>
    </source>
</evidence>
<evidence type="ECO:0000256" key="4">
    <source>
        <dbReference type="PROSITE-ProRule" id="PRU00409"/>
    </source>
</evidence>
<sequence length="413" mass="44500">MLFPDDHATARPAGGRPPARVLLVALEARHISSCRLPAAFAAAGAELAALAAPDSLMFRSPHIATRFPLEATLNARRLRAGLERAVAAFAPDLLVPCDERTLWLLDHLSTQAGRPGLAALSPGLAACLARSLGRLDTLSDRILKPLTQRLARDIGVRAPEDIRAATLEEARAAAQRLGYPVVVKRPRSCGGSGVAICRTPEELDAIGARWMRRKSRWPRLKARLLARDWIAPPSEVSVQPYIEGRLAVSCAAAMEGRTLGVLTAVAERRSRDILPADVLRYVARPDLVAASAALVAAFGASGFVSFDFLIDAEDRAWLLECNARPTPVLPFGARAGLDLTALLLAHLHASPEEGEAAPRTVGEETRVALFPQAVMQGPPDAELRAVWQAVPWDEPELLRALLVELRRARQSEG</sequence>
<name>A0A9E7CWB5_9HYPH</name>
<dbReference type="GO" id="GO:0016874">
    <property type="term" value="F:ligase activity"/>
    <property type="evidence" value="ECO:0007669"/>
    <property type="project" value="UniProtKB-KW"/>
</dbReference>
<dbReference type="Gene3D" id="3.30.470.20">
    <property type="entry name" value="ATP-grasp fold, B domain"/>
    <property type="match status" value="1"/>
</dbReference>
<evidence type="ECO:0000313" key="6">
    <source>
        <dbReference type="EMBL" id="UOK70704.1"/>
    </source>
</evidence>
<keyword evidence="2 4" id="KW-0547">Nucleotide-binding</keyword>
<dbReference type="Pfam" id="PF02786">
    <property type="entry name" value="CPSase_L_D2"/>
    <property type="match status" value="1"/>
</dbReference>
<dbReference type="InterPro" id="IPR005479">
    <property type="entry name" value="CPAse_ATP-bd"/>
</dbReference>
<dbReference type="Gene3D" id="3.30.1490.20">
    <property type="entry name" value="ATP-grasp fold, A domain"/>
    <property type="match status" value="1"/>
</dbReference>
<organism evidence="6 7">
    <name type="scientific">Ancylobacter polymorphus</name>
    <dbReference type="NCBI Taxonomy" id="223390"/>
    <lineage>
        <taxon>Bacteria</taxon>
        <taxon>Pseudomonadati</taxon>
        <taxon>Pseudomonadota</taxon>
        <taxon>Alphaproteobacteria</taxon>
        <taxon>Hyphomicrobiales</taxon>
        <taxon>Xanthobacteraceae</taxon>
        <taxon>Ancylobacter</taxon>
    </lineage>
</organism>
<dbReference type="InterPro" id="IPR052032">
    <property type="entry name" value="ATP-dep_AA_Ligase"/>
</dbReference>
<dbReference type="GO" id="GO:0046872">
    <property type="term" value="F:metal ion binding"/>
    <property type="evidence" value="ECO:0007669"/>
    <property type="project" value="InterPro"/>
</dbReference>
<evidence type="ECO:0000256" key="2">
    <source>
        <dbReference type="ARBA" id="ARBA00022741"/>
    </source>
</evidence>
<dbReference type="InterPro" id="IPR013815">
    <property type="entry name" value="ATP_grasp_subdomain_1"/>
</dbReference>
<dbReference type="InterPro" id="IPR011761">
    <property type="entry name" value="ATP-grasp"/>
</dbReference>
<protein>
    <recommendedName>
        <fullName evidence="5">ATP-grasp domain-containing protein</fullName>
    </recommendedName>
</protein>
<dbReference type="AlphaFoldDB" id="A0A9E7CWB5"/>
<accession>A0A9E7CWB5</accession>
<evidence type="ECO:0000313" key="7">
    <source>
        <dbReference type="Proteomes" id="UP000831684"/>
    </source>
</evidence>
<dbReference type="EMBL" id="CP083239">
    <property type="protein sequence ID" value="UOK70704.1"/>
    <property type="molecule type" value="Genomic_DNA"/>
</dbReference>
<keyword evidence="3 4" id="KW-0067">ATP-binding</keyword>
<dbReference type="SUPFAM" id="SSF56059">
    <property type="entry name" value="Glutathione synthetase ATP-binding domain-like"/>
    <property type="match status" value="1"/>
</dbReference>
<dbReference type="PROSITE" id="PS50975">
    <property type="entry name" value="ATP_GRASP"/>
    <property type="match status" value="1"/>
</dbReference>
<reference evidence="6" key="1">
    <citation type="submission" date="2021-09" db="EMBL/GenBank/DDBJ databases">
        <title>Network and meta-omics reveal the key degrader and cooperation patterns in an efficient 1,4-dioxane-degrading microbial community.</title>
        <authorList>
            <person name="Dai C."/>
        </authorList>
    </citation>
    <scope>NUCLEOTIDE SEQUENCE</scope>
    <source>
        <strain evidence="6">ZM13</strain>
    </source>
</reference>
<dbReference type="Proteomes" id="UP000831684">
    <property type="component" value="Chromosome"/>
</dbReference>
<dbReference type="KEGG" id="apol:K9D25_18590"/>
<dbReference type="PANTHER" id="PTHR43585:SF2">
    <property type="entry name" value="ATP-GRASP ENZYME FSQD"/>
    <property type="match status" value="1"/>
</dbReference>
<evidence type="ECO:0000259" key="5">
    <source>
        <dbReference type="PROSITE" id="PS50975"/>
    </source>
</evidence>
<evidence type="ECO:0000256" key="1">
    <source>
        <dbReference type="ARBA" id="ARBA00022598"/>
    </source>
</evidence>
<gene>
    <name evidence="6" type="ORF">K9D25_18590</name>
</gene>
<dbReference type="GO" id="GO:0005524">
    <property type="term" value="F:ATP binding"/>
    <property type="evidence" value="ECO:0007669"/>
    <property type="project" value="UniProtKB-UniRule"/>
</dbReference>
<feature type="domain" description="ATP-grasp" evidence="5">
    <location>
        <begin position="148"/>
        <end position="348"/>
    </location>
</feature>
<dbReference type="PANTHER" id="PTHR43585">
    <property type="entry name" value="FUMIPYRROLE BIOSYNTHESIS PROTEIN C"/>
    <property type="match status" value="1"/>
</dbReference>
<keyword evidence="1" id="KW-0436">Ligase</keyword>
<proteinExistence type="predicted"/>